<evidence type="ECO:0000313" key="12">
    <source>
        <dbReference type="Proteomes" id="UP000809789"/>
    </source>
</evidence>
<reference evidence="11" key="1">
    <citation type="submission" date="2021-07" db="EMBL/GenBank/DDBJ databases">
        <title>Elsinoe batatas strain:CRI-CJ2 Genome sequencing and assembly.</title>
        <authorList>
            <person name="Huang L."/>
        </authorList>
    </citation>
    <scope>NUCLEOTIDE SEQUENCE</scope>
    <source>
        <strain evidence="11">CRI-CJ2</strain>
    </source>
</reference>
<evidence type="ECO:0000256" key="7">
    <source>
        <dbReference type="ARBA" id="ARBA00023136"/>
    </source>
</evidence>
<dbReference type="OrthoDB" id="2100652at2759"/>
<evidence type="ECO:0000256" key="2">
    <source>
        <dbReference type="ARBA" id="ARBA00006780"/>
    </source>
</evidence>
<accession>A0A8K0L788</accession>
<dbReference type="Proteomes" id="UP000809789">
    <property type="component" value="Unassembled WGS sequence"/>
</dbReference>
<comment type="subcellular location">
    <subcellularLocation>
        <location evidence="1">Mitochondrion inner membrane</location>
        <topology evidence="1">Single-pass membrane protein</topology>
    </subcellularLocation>
</comment>
<comment type="caution">
    <text evidence="11">The sequence shown here is derived from an EMBL/GenBank/DDBJ whole genome shotgun (WGS) entry which is preliminary data.</text>
</comment>
<organism evidence="11 12">
    <name type="scientific">Elsinoe batatas</name>
    <dbReference type="NCBI Taxonomy" id="2601811"/>
    <lineage>
        <taxon>Eukaryota</taxon>
        <taxon>Fungi</taxon>
        <taxon>Dikarya</taxon>
        <taxon>Ascomycota</taxon>
        <taxon>Pezizomycotina</taxon>
        <taxon>Dothideomycetes</taxon>
        <taxon>Dothideomycetidae</taxon>
        <taxon>Myriangiales</taxon>
        <taxon>Elsinoaceae</taxon>
        <taxon>Elsinoe</taxon>
    </lineage>
</organism>
<keyword evidence="5" id="KW-1133">Transmembrane helix</keyword>
<dbReference type="PANTHER" id="PTHR28523">
    <property type="entry name" value="CYTOCHROME C OXIDASE ASSEMBLY FACTOR 1"/>
    <property type="match status" value="1"/>
</dbReference>
<evidence type="ECO:0000256" key="6">
    <source>
        <dbReference type="ARBA" id="ARBA00023128"/>
    </source>
</evidence>
<evidence type="ECO:0000256" key="9">
    <source>
        <dbReference type="ARBA" id="ARBA00025413"/>
    </source>
</evidence>
<dbReference type="Pfam" id="PF08695">
    <property type="entry name" value="Coa1"/>
    <property type="match status" value="1"/>
</dbReference>
<dbReference type="GO" id="GO:0033617">
    <property type="term" value="P:mitochondrial respiratory chain complex IV assembly"/>
    <property type="evidence" value="ECO:0007669"/>
    <property type="project" value="InterPro"/>
</dbReference>
<comment type="similarity">
    <text evidence="2">Belongs to the CBP4 family.</text>
</comment>
<keyword evidence="7" id="KW-0472">Membrane</keyword>
<protein>
    <recommendedName>
        <fullName evidence="10">Cytochrome b mRNA-processing protein 4</fullName>
    </recommendedName>
</protein>
<evidence type="ECO:0000256" key="3">
    <source>
        <dbReference type="ARBA" id="ARBA00022692"/>
    </source>
</evidence>
<dbReference type="GO" id="GO:0005743">
    <property type="term" value="C:mitochondrial inner membrane"/>
    <property type="evidence" value="ECO:0007669"/>
    <property type="project" value="UniProtKB-SubCell"/>
</dbReference>
<keyword evidence="8" id="KW-0143">Chaperone</keyword>
<keyword evidence="4" id="KW-0999">Mitochondrion inner membrane</keyword>
<evidence type="ECO:0000256" key="5">
    <source>
        <dbReference type="ARBA" id="ARBA00022989"/>
    </source>
</evidence>
<keyword evidence="3" id="KW-0812">Transmembrane</keyword>
<keyword evidence="12" id="KW-1185">Reference proteome</keyword>
<name>A0A8K0L788_9PEZI</name>
<dbReference type="Pfam" id="PF07960">
    <property type="entry name" value="CBP4"/>
    <property type="match status" value="1"/>
</dbReference>
<dbReference type="EMBL" id="JAESVG020000001">
    <property type="protein sequence ID" value="KAG8631241.1"/>
    <property type="molecule type" value="Genomic_DNA"/>
</dbReference>
<keyword evidence="6" id="KW-0496">Mitochondrion</keyword>
<proteinExistence type="inferred from homology"/>
<dbReference type="AlphaFoldDB" id="A0A8K0L788"/>
<evidence type="ECO:0000256" key="10">
    <source>
        <dbReference type="ARBA" id="ARBA00031521"/>
    </source>
</evidence>
<dbReference type="InterPro" id="IPR012420">
    <property type="entry name" value="Cbp4"/>
</dbReference>
<comment type="function">
    <text evidence="9">Essential for the assembly of ubiquinol-cytochrome c reductase. It has a direct effect on the correct occurrence of the Rieske protein, core 4, core 5 and apocytochrome b.</text>
</comment>
<evidence type="ECO:0000256" key="8">
    <source>
        <dbReference type="ARBA" id="ARBA00023186"/>
    </source>
</evidence>
<dbReference type="PANTHER" id="PTHR28523:SF1">
    <property type="entry name" value="CYTOCHROME C OXIDASE ASSEMBLY FACTOR 1"/>
    <property type="match status" value="1"/>
</dbReference>
<dbReference type="InterPro" id="IPR014807">
    <property type="entry name" value="Coa1"/>
</dbReference>
<sequence>MILRHLGRGRSTESASLRPYGAFRRTLIAAPKPGSGPLMSRRADRELPSVNNSRRWLKTVPVFLLVMGLSTAAIFNYQKSSSSVVSSTLYALRTNSQAREILGDEIYFASKFPWISGELNQLHGRIDIKFWVKGRKQKALMRFKSERKYRMGYFQTLVWSLETEDGRVVQLLNSDGADPFAKSNITSRKTYRLHCITQKTIRPSATPSKSLATTMSRTATWIKMGIAGAAMCIGGPALIYYVTPSEEELFLRYNPELQRRSLERRQEKQEDFDAFVTRLKQYSKSDKPIWAAMEEDQARQKEEGVQKLIAERRAEQAAIDARKAEIKAMSQK</sequence>
<dbReference type="InterPro" id="IPR042432">
    <property type="entry name" value="Coa1_fungi"/>
</dbReference>
<evidence type="ECO:0000256" key="1">
    <source>
        <dbReference type="ARBA" id="ARBA00004434"/>
    </source>
</evidence>
<gene>
    <name evidence="11" type="ORF">KVT40_000381</name>
</gene>
<evidence type="ECO:0000256" key="4">
    <source>
        <dbReference type="ARBA" id="ARBA00022792"/>
    </source>
</evidence>
<evidence type="ECO:0000313" key="11">
    <source>
        <dbReference type="EMBL" id="KAG8631241.1"/>
    </source>
</evidence>